<dbReference type="SUPFAM" id="SSF50978">
    <property type="entry name" value="WD40 repeat-like"/>
    <property type="match status" value="1"/>
</dbReference>
<protein>
    <recommendedName>
        <fullName evidence="2">non-specific serine/threonine protein kinase</fullName>
        <ecNumber evidence="2">2.7.11.1</ecNumber>
    </recommendedName>
</protein>
<dbReference type="Pfam" id="PF22956">
    <property type="entry name" value="VPS15-like_hel"/>
    <property type="match status" value="1"/>
</dbReference>
<evidence type="ECO:0000256" key="9">
    <source>
        <dbReference type="ARBA" id="ARBA00022840"/>
    </source>
</evidence>
<feature type="repeat" description="WD" evidence="10">
    <location>
        <begin position="1234"/>
        <end position="1251"/>
    </location>
</feature>
<dbReference type="SUPFAM" id="SSF56112">
    <property type="entry name" value="Protein kinase-like (PK-like)"/>
    <property type="match status" value="1"/>
</dbReference>
<sequence length="1251" mass="140225">MGNELAAIVPSQILPIEQHLTELKDHEFQKSLGSTRFLKVARVRNATGSDLVVKVFAVLERPLPLKDYLDSIDRQSSLLRNCSNCLPYIQTVLTDKAALVTRRFCKHNLYDRLSTRPFLNDIERRWIAFGILSAIAQAHEMNVFHGDIKTENILLSSSNHVFLCDWASEFKPIYIPDKSPSDFDYFFDTSRRRTCYLAPERFFESEPPSNPCLTYEMDIFSAGCVFIELFTDGQIPFTLTKLLAFRSRGKKYDPEEVISRIEDAQIRHLVRNMTNIDKNQRLTAQEYLDKEYGKTFPKSFYEFFPSYAKSLPVAPDTKVQKLNEDLEDVLLKTLESDSLVLCVPLVTSCIRSVRMVSSRLSALAFLKKISVRLASDLVLDRIIPFILQLLDDVVPRVRAESIYVLTDCIENCKLPDSNVLPNYILTKVRRLTNDEAPIVRLTLARCLCSLAESCLRFLECAADSDSNISFYLEIDEIRDSIAQIATQLLRDPQPEVRQTMALGGAAMLCSILGRKLAADVLLSHMITFLNERQWRTRLAFFKSLVQVAVFVGVQASDVVTPLISSGMRDSETLVIQQALKSGAILAEHKLLKKTTMYDLLNQSVIPLLSHPSLCVRYAACSFVCAVSRTLHPADIHCCIFPKLEKKLETRSAVYVEKEHLLLTMLKPPISREILDMIQKSQDPQKVIEAIRAKKFSHSVTSLESSIEKKLLRFDLNEHTTDSLIELRNFFTRDSNESSSDLRMGEVDLKNVVGVSPRHVTLVKLKKEGKKTRDAAEGLGSMNEDWKQMFGGGAAATFDTASARPLRHSNEVRTLGKYDQSEAPARTPCQNDLQQLVRVRRKQIFNSGLLLEDNKELKKKPPKDWKPKGLLVGHTHEHRGSVNALRMSPDSSCLASASTDGTIRLWKCSKMAAGTSSGTTIRSQSSYSHQGGQIRSVAFSAPDQFGSISNNGTLHVVSIASDKLKCTKEYDMDRSIDVDTDGMLTDLTYIPSCQAYLFSTVHGLLQAIDTRSPVTALKLEQEPEMGLITSIAPSQLGEWWLATGTIKGIITIWDLRFLLPVSTIKSPAKNSIKKILAHPSDRAKVAVAYSGNNEVSVWNLEGSNRDMAIWASPAAPLSVQKTNAHSIWGMHLGVHEASNDCFILTGGTDMRLRYWNLNKADSCCIFTKAGHDRRKTLNATYQQKLIEGTNVIQEVYAQEQMEAPNRLGTPAHAMETPPVGHHDIVTDIAACRIADHNLIFSSSRDGVVKVWK</sequence>
<dbReference type="GO" id="GO:0016236">
    <property type="term" value="P:macroautophagy"/>
    <property type="evidence" value="ECO:0007669"/>
    <property type="project" value="InterPro"/>
</dbReference>
<dbReference type="InterPro" id="IPR045162">
    <property type="entry name" value="Vps15-like"/>
</dbReference>
<keyword evidence="7" id="KW-0547">Nucleotide-binding</keyword>
<name>A0A7I8VIW2_9ANNE</name>
<dbReference type="GO" id="GO:0045324">
    <property type="term" value="P:late endosome to vacuole transport"/>
    <property type="evidence" value="ECO:0007669"/>
    <property type="project" value="InterPro"/>
</dbReference>
<dbReference type="PROSITE" id="PS00108">
    <property type="entry name" value="PROTEIN_KINASE_ST"/>
    <property type="match status" value="1"/>
</dbReference>
<dbReference type="InterPro" id="IPR011009">
    <property type="entry name" value="Kinase-like_dom_sf"/>
</dbReference>
<evidence type="ECO:0000256" key="5">
    <source>
        <dbReference type="ARBA" id="ARBA00022679"/>
    </source>
</evidence>
<dbReference type="PROSITE" id="PS50294">
    <property type="entry name" value="WD_REPEATS_REGION"/>
    <property type="match status" value="2"/>
</dbReference>
<evidence type="ECO:0000256" key="6">
    <source>
        <dbReference type="ARBA" id="ARBA00022737"/>
    </source>
</evidence>
<dbReference type="GO" id="GO:0005770">
    <property type="term" value="C:late endosome"/>
    <property type="evidence" value="ECO:0007669"/>
    <property type="project" value="TreeGrafter"/>
</dbReference>
<dbReference type="AlphaFoldDB" id="A0A7I8VIW2"/>
<keyword evidence="4 10" id="KW-0853">WD repeat</keyword>
<dbReference type="GO" id="GO:0006623">
    <property type="term" value="P:protein targeting to vacuole"/>
    <property type="evidence" value="ECO:0007669"/>
    <property type="project" value="TreeGrafter"/>
</dbReference>
<dbReference type="InterPro" id="IPR016024">
    <property type="entry name" value="ARM-type_fold"/>
</dbReference>
<evidence type="ECO:0000256" key="8">
    <source>
        <dbReference type="ARBA" id="ARBA00022777"/>
    </source>
</evidence>
<dbReference type="InterPro" id="IPR008271">
    <property type="entry name" value="Ser/Thr_kinase_AS"/>
</dbReference>
<dbReference type="PROSITE" id="PS50011">
    <property type="entry name" value="PROTEIN_KINASE_DOM"/>
    <property type="match status" value="1"/>
</dbReference>
<evidence type="ECO:0000256" key="4">
    <source>
        <dbReference type="ARBA" id="ARBA00022574"/>
    </source>
</evidence>
<dbReference type="Gene3D" id="1.10.510.10">
    <property type="entry name" value="Transferase(Phosphotransferase) domain 1"/>
    <property type="match status" value="1"/>
</dbReference>
<dbReference type="GO" id="GO:0004674">
    <property type="term" value="F:protein serine/threonine kinase activity"/>
    <property type="evidence" value="ECO:0007669"/>
    <property type="project" value="UniProtKB-KW"/>
</dbReference>
<proteinExistence type="predicted"/>
<keyword evidence="3" id="KW-0723">Serine/threonine-protein kinase</keyword>
<dbReference type="GO" id="GO:0005524">
    <property type="term" value="F:ATP binding"/>
    <property type="evidence" value="ECO:0007669"/>
    <property type="project" value="UniProtKB-KW"/>
</dbReference>
<dbReference type="Pfam" id="PF00400">
    <property type="entry name" value="WD40"/>
    <property type="match status" value="2"/>
</dbReference>
<dbReference type="SUPFAM" id="SSF48371">
    <property type="entry name" value="ARM repeat"/>
    <property type="match status" value="1"/>
</dbReference>
<dbReference type="OrthoDB" id="242910at2759"/>
<dbReference type="Pfam" id="PF00069">
    <property type="entry name" value="Pkinase"/>
    <property type="match status" value="1"/>
</dbReference>
<accession>A0A7I8VIW2</accession>
<dbReference type="EC" id="2.7.11.1" evidence="2"/>
<dbReference type="GO" id="GO:0034271">
    <property type="term" value="C:phosphatidylinositol 3-kinase complex, class III, type I"/>
    <property type="evidence" value="ECO:0007669"/>
    <property type="project" value="TreeGrafter"/>
</dbReference>
<evidence type="ECO:0000256" key="2">
    <source>
        <dbReference type="ARBA" id="ARBA00012513"/>
    </source>
</evidence>
<dbReference type="GO" id="GO:0034272">
    <property type="term" value="C:phosphatidylinositol 3-kinase complex, class III, type II"/>
    <property type="evidence" value="ECO:0007669"/>
    <property type="project" value="TreeGrafter"/>
</dbReference>
<dbReference type="GO" id="GO:0005776">
    <property type="term" value="C:autophagosome"/>
    <property type="evidence" value="ECO:0007669"/>
    <property type="project" value="UniProtKB-SubCell"/>
</dbReference>
<dbReference type="Gene3D" id="1.25.10.10">
    <property type="entry name" value="Leucine-rich Repeat Variant"/>
    <property type="match status" value="1"/>
</dbReference>
<gene>
    <name evidence="12" type="ORF">DGYR_LOCUS4352</name>
</gene>
<dbReference type="InterPro" id="IPR036322">
    <property type="entry name" value="WD40_repeat_dom_sf"/>
</dbReference>
<dbReference type="InterPro" id="IPR011989">
    <property type="entry name" value="ARM-like"/>
</dbReference>
<dbReference type="CDD" id="cd13980">
    <property type="entry name" value="STKc_Vps15"/>
    <property type="match status" value="1"/>
</dbReference>
<evidence type="ECO:0000256" key="10">
    <source>
        <dbReference type="PROSITE-ProRule" id="PRU00221"/>
    </source>
</evidence>
<evidence type="ECO:0000256" key="3">
    <source>
        <dbReference type="ARBA" id="ARBA00022527"/>
    </source>
</evidence>
<reference evidence="12 13" key="1">
    <citation type="submission" date="2020-08" db="EMBL/GenBank/DDBJ databases">
        <authorList>
            <person name="Hejnol A."/>
        </authorList>
    </citation>
    <scope>NUCLEOTIDE SEQUENCE [LARGE SCALE GENOMIC DNA]</scope>
</reference>
<dbReference type="GO" id="GO:0071561">
    <property type="term" value="C:nucleus-vacuole junction"/>
    <property type="evidence" value="ECO:0007669"/>
    <property type="project" value="TreeGrafter"/>
</dbReference>
<dbReference type="PANTHER" id="PTHR17583:SF0">
    <property type="entry name" value="PHOSPHOINOSITIDE 3-KINASE REGULATORY SUBUNIT 4"/>
    <property type="match status" value="1"/>
</dbReference>
<evidence type="ECO:0000256" key="1">
    <source>
        <dbReference type="ARBA" id="ARBA00004419"/>
    </source>
</evidence>
<keyword evidence="6" id="KW-0677">Repeat</keyword>
<evidence type="ECO:0000259" key="11">
    <source>
        <dbReference type="PROSITE" id="PS50011"/>
    </source>
</evidence>
<organism evidence="12 13">
    <name type="scientific">Dimorphilus gyrociliatus</name>
    <dbReference type="NCBI Taxonomy" id="2664684"/>
    <lineage>
        <taxon>Eukaryota</taxon>
        <taxon>Metazoa</taxon>
        <taxon>Spiralia</taxon>
        <taxon>Lophotrochozoa</taxon>
        <taxon>Annelida</taxon>
        <taxon>Polychaeta</taxon>
        <taxon>Polychaeta incertae sedis</taxon>
        <taxon>Dinophilidae</taxon>
        <taxon>Dimorphilus</taxon>
    </lineage>
</organism>
<comment type="caution">
    <text evidence="12">The sequence shown here is derived from an EMBL/GenBank/DDBJ whole genome shotgun (WGS) entry which is preliminary data.</text>
</comment>
<dbReference type="SMART" id="SM00220">
    <property type="entry name" value="S_TKc"/>
    <property type="match status" value="1"/>
</dbReference>
<dbReference type="EMBL" id="CAJFCJ010000006">
    <property type="protein sequence ID" value="CAD5115632.1"/>
    <property type="molecule type" value="Genomic_DNA"/>
</dbReference>
<dbReference type="InterPro" id="IPR001680">
    <property type="entry name" value="WD40_rpt"/>
</dbReference>
<comment type="subcellular location">
    <subcellularLocation>
        <location evidence="1">Cytoplasmic vesicle</location>
        <location evidence="1">Autophagosome</location>
    </subcellularLocation>
</comment>
<dbReference type="InterPro" id="IPR000719">
    <property type="entry name" value="Prot_kinase_dom"/>
</dbReference>
<keyword evidence="13" id="KW-1185">Reference proteome</keyword>
<keyword evidence="5" id="KW-0808">Transferase</keyword>
<keyword evidence="8" id="KW-0418">Kinase</keyword>
<feature type="domain" description="Protein kinase" evidence="11">
    <location>
        <begin position="26"/>
        <end position="304"/>
    </location>
</feature>
<evidence type="ECO:0000313" key="13">
    <source>
        <dbReference type="Proteomes" id="UP000549394"/>
    </source>
</evidence>
<dbReference type="PROSITE" id="PS50082">
    <property type="entry name" value="WD_REPEATS_2"/>
    <property type="match status" value="2"/>
</dbReference>
<evidence type="ECO:0000313" key="12">
    <source>
        <dbReference type="EMBL" id="CAD5115632.1"/>
    </source>
</evidence>
<feature type="repeat" description="WD" evidence="10">
    <location>
        <begin position="874"/>
        <end position="906"/>
    </location>
</feature>
<dbReference type="Proteomes" id="UP000549394">
    <property type="component" value="Unassembled WGS sequence"/>
</dbReference>
<dbReference type="SMART" id="SM00320">
    <property type="entry name" value="WD40"/>
    <property type="match status" value="5"/>
</dbReference>
<keyword evidence="9" id="KW-0067">ATP-binding</keyword>
<dbReference type="InterPro" id="IPR055231">
    <property type="entry name" value="2AA_helical"/>
</dbReference>
<evidence type="ECO:0000256" key="7">
    <source>
        <dbReference type="ARBA" id="ARBA00022741"/>
    </source>
</evidence>
<dbReference type="Gene3D" id="2.130.10.10">
    <property type="entry name" value="YVTN repeat-like/Quinoprotein amine dehydrogenase"/>
    <property type="match status" value="2"/>
</dbReference>
<dbReference type="InterPro" id="IPR015943">
    <property type="entry name" value="WD40/YVTN_repeat-like_dom_sf"/>
</dbReference>
<dbReference type="PANTHER" id="PTHR17583">
    <property type="entry name" value="PHOSPHOINOSITIDE 3-KINASE REGULATORY SUBUNIT 4"/>
    <property type="match status" value="1"/>
</dbReference>